<dbReference type="Proteomes" id="UP000643207">
    <property type="component" value="Unassembled WGS sequence"/>
</dbReference>
<keyword evidence="5 6" id="KW-0472">Membrane</keyword>
<name>A0A9X1BN44_9BURK</name>
<feature type="transmembrane region" description="Helical" evidence="6">
    <location>
        <begin position="220"/>
        <end position="238"/>
    </location>
</feature>
<dbReference type="PANTHER" id="PTHR23427:SF2">
    <property type="entry name" value="SURFEIT LOCUS PROTEIN 1"/>
    <property type="match status" value="1"/>
</dbReference>
<dbReference type="PROSITE" id="PS50895">
    <property type="entry name" value="SURF1"/>
    <property type="match status" value="1"/>
</dbReference>
<protein>
    <recommendedName>
        <fullName evidence="6">SURF1-like protein</fullName>
    </recommendedName>
</protein>
<evidence type="ECO:0000313" key="8">
    <source>
        <dbReference type="Proteomes" id="UP000643207"/>
    </source>
</evidence>
<evidence type="ECO:0000256" key="5">
    <source>
        <dbReference type="ARBA" id="ARBA00023136"/>
    </source>
</evidence>
<organism evidence="7 8">
    <name type="scientific">Aquariibacter lacus</name>
    <dbReference type="NCBI Taxonomy" id="2801332"/>
    <lineage>
        <taxon>Bacteria</taxon>
        <taxon>Pseudomonadati</taxon>
        <taxon>Pseudomonadota</taxon>
        <taxon>Betaproteobacteria</taxon>
        <taxon>Burkholderiales</taxon>
        <taxon>Sphaerotilaceae</taxon>
        <taxon>Aquariibacter</taxon>
    </lineage>
</organism>
<evidence type="ECO:0000256" key="4">
    <source>
        <dbReference type="ARBA" id="ARBA00022989"/>
    </source>
</evidence>
<keyword evidence="8" id="KW-1185">Reference proteome</keyword>
<comment type="caution">
    <text evidence="7">The sequence shown here is derived from an EMBL/GenBank/DDBJ whole genome shotgun (WGS) entry which is preliminary data.</text>
</comment>
<evidence type="ECO:0000256" key="2">
    <source>
        <dbReference type="ARBA" id="ARBA00007165"/>
    </source>
</evidence>
<evidence type="ECO:0000256" key="3">
    <source>
        <dbReference type="ARBA" id="ARBA00022692"/>
    </source>
</evidence>
<accession>A0A9X1BN44</accession>
<evidence type="ECO:0000256" key="6">
    <source>
        <dbReference type="RuleBase" id="RU363076"/>
    </source>
</evidence>
<gene>
    <name evidence="7" type="ORF">JI742_04810</name>
</gene>
<sequence length="247" mass="27302">MSAPSAPPASRRARLVVTVAAVLAFALTARLGVWQLDRADQKLALRTAVEQAEAQPPLDAAGLLPGPDALATQLHRHVVVEGRWLPEHTVFLENRQMDGQPGFFVLTPLLLPSGDALVIQRGWAPRHRLDRSLTPEAPLPEGPVRLLGRMAPPPARLVSLGDEAGGALRQNLDLAEHARATGLALRPYTLYQLDEAASPQDGLRRDWPRPAVGVDKHHGYAFQWFALAGLIWVLYVWFQILRPRRRR</sequence>
<comment type="caution">
    <text evidence="6">Lacks conserved residue(s) required for the propagation of feature annotation.</text>
</comment>
<dbReference type="PANTHER" id="PTHR23427">
    <property type="entry name" value="SURFEIT LOCUS PROTEIN"/>
    <property type="match status" value="1"/>
</dbReference>
<keyword evidence="6" id="KW-1003">Cell membrane</keyword>
<dbReference type="InterPro" id="IPR002994">
    <property type="entry name" value="Surf1/Shy1"/>
</dbReference>
<dbReference type="Pfam" id="PF02104">
    <property type="entry name" value="SURF1"/>
    <property type="match status" value="1"/>
</dbReference>
<proteinExistence type="inferred from homology"/>
<comment type="subcellular location">
    <subcellularLocation>
        <location evidence="6">Cell membrane</location>
        <topology evidence="6">Multi-pass membrane protein</topology>
    </subcellularLocation>
    <subcellularLocation>
        <location evidence="1">Membrane</location>
    </subcellularLocation>
</comment>
<dbReference type="CDD" id="cd06662">
    <property type="entry name" value="SURF1"/>
    <property type="match status" value="1"/>
</dbReference>
<dbReference type="AlphaFoldDB" id="A0A9X1BN44"/>
<comment type="similarity">
    <text evidence="2 6">Belongs to the SURF1 family.</text>
</comment>
<keyword evidence="4 6" id="KW-1133">Transmembrane helix</keyword>
<dbReference type="EMBL" id="JAERRA010000001">
    <property type="protein sequence ID" value="MBL0719205.1"/>
    <property type="molecule type" value="Genomic_DNA"/>
</dbReference>
<evidence type="ECO:0000256" key="1">
    <source>
        <dbReference type="ARBA" id="ARBA00004370"/>
    </source>
</evidence>
<dbReference type="InterPro" id="IPR045214">
    <property type="entry name" value="Surf1/Surf4"/>
</dbReference>
<dbReference type="GO" id="GO:0005886">
    <property type="term" value="C:plasma membrane"/>
    <property type="evidence" value="ECO:0007669"/>
    <property type="project" value="UniProtKB-SubCell"/>
</dbReference>
<evidence type="ECO:0000313" key="7">
    <source>
        <dbReference type="EMBL" id="MBL0719205.1"/>
    </source>
</evidence>
<keyword evidence="3 6" id="KW-0812">Transmembrane</keyword>
<dbReference type="RefSeq" id="WP_201824425.1">
    <property type="nucleotide sequence ID" value="NZ_JAERRA010000001.1"/>
</dbReference>
<reference evidence="7 8" key="1">
    <citation type="submission" date="2021-01" db="EMBL/GenBank/DDBJ databases">
        <title>Piscinibacter sp. Jin2 Genome sequencing and assembly.</title>
        <authorList>
            <person name="Kim I."/>
        </authorList>
    </citation>
    <scope>NUCLEOTIDE SEQUENCE [LARGE SCALE GENOMIC DNA]</scope>
    <source>
        <strain evidence="7 8">Jin2</strain>
    </source>
</reference>